<sequence>MIGERVRTSATWLAVSVALLAGAVACGDSQNYAVPDTVCGRKVDAELLGELLPSGKTLKSDGKSLGADEAVCELSVDGSPALRIDEIRQKAAVDAAAFAKSHPGRFANAEKAPFGDDSVTADTTVLSVNACPRQGKKLFYILDISLEHTKPGQGPSFRTKLARFAESYLPAGAKAMGCGK</sequence>
<evidence type="ECO:0000256" key="1">
    <source>
        <dbReference type="SAM" id="SignalP"/>
    </source>
</evidence>
<accession>A0ABR5IT27</accession>
<comment type="caution">
    <text evidence="2">The sequence shown here is derived from an EMBL/GenBank/DDBJ whole genome shotgun (WGS) entry which is preliminary data.</text>
</comment>
<dbReference type="EMBL" id="LGUT01004206">
    <property type="protein sequence ID" value="KOG57022.1"/>
    <property type="molecule type" value="Genomic_DNA"/>
</dbReference>
<proteinExistence type="predicted"/>
<dbReference type="PROSITE" id="PS51257">
    <property type="entry name" value="PROKAR_LIPOPROTEIN"/>
    <property type="match status" value="1"/>
</dbReference>
<name>A0ABR5IT27_9ACTN</name>
<organism evidence="2 3">
    <name type="scientific">Streptomyces varsoviensis</name>
    <dbReference type="NCBI Taxonomy" id="67373"/>
    <lineage>
        <taxon>Bacteria</taxon>
        <taxon>Bacillati</taxon>
        <taxon>Actinomycetota</taxon>
        <taxon>Actinomycetes</taxon>
        <taxon>Kitasatosporales</taxon>
        <taxon>Streptomycetaceae</taxon>
        <taxon>Streptomyces</taxon>
    </lineage>
</organism>
<feature type="chain" id="PRO_5045753271" description="Lipoprotein" evidence="1">
    <location>
        <begin position="24"/>
        <end position="180"/>
    </location>
</feature>
<protein>
    <recommendedName>
        <fullName evidence="4">Lipoprotein</fullName>
    </recommendedName>
</protein>
<reference evidence="2 3" key="1">
    <citation type="submission" date="2015-07" db="EMBL/GenBank/DDBJ databases">
        <authorList>
            <person name="Ju K.-S."/>
            <person name="Doroghazi J.R."/>
            <person name="Metcalf W.W."/>
        </authorList>
    </citation>
    <scope>NUCLEOTIDE SEQUENCE [LARGE SCALE GENOMIC DNA]</scope>
    <source>
        <strain evidence="2 3">NRRL B-3589</strain>
    </source>
</reference>
<evidence type="ECO:0008006" key="4">
    <source>
        <dbReference type="Google" id="ProtNLM"/>
    </source>
</evidence>
<gene>
    <name evidence="2" type="ORF">ADK38_43105</name>
</gene>
<evidence type="ECO:0000313" key="2">
    <source>
        <dbReference type="EMBL" id="KOG57022.1"/>
    </source>
</evidence>
<dbReference type="Proteomes" id="UP000037020">
    <property type="component" value="Unassembled WGS sequence"/>
</dbReference>
<feature type="signal peptide" evidence="1">
    <location>
        <begin position="1"/>
        <end position="23"/>
    </location>
</feature>
<dbReference type="RefSeq" id="WP_030892440.1">
    <property type="nucleotide sequence ID" value="NZ_JBIRHZ010000003.1"/>
</dbReference>
<evidence type="ECO:0000313" key="3">
    <source>
        <dbReference type="Proteomes" id="UP000037020"/>
    </source>
</evidence>
<keyword evidence="1" id="KW-0732">Signal</keyword>
<keyword evidence="3" id="KW-1185">Reference proteome</keyword>